<feature type="region of interest" description="Disordered" evidence="1">
    <location>
        <begin position="65"/>
        <end position="156"/>
    </location>
</feature>
<feature type="compositionally biased region" description="Polar residues" evidence="1">
    <location>
        <begin position="84"/>
        <end position="113"/>
    </location>
</feature>
<comment type="caution">
    <text evidence="3">The sequence shown here is derived from an EMBL/GenBank/DDBJ whole genome shotgun (WGS) entry which is preliminary data.</text>
</comment>
<dbReference type="EMBL" id="BNCP01000036">
    <property type="protein sequence ID" value="GIL86612.1"/>
    <property type="molecule type" value="Genomic_DNA"/>
</dbReference>
<keyword evidence="5" id="KW-1185">Reference proteome</keyword>
<dbReference type="InterPro" id="IPR004242">
    <property type="entry name" value="Transposase_21"/>
</dbReference>
<dbReference type="Proteomes" id="UP000747110">
    <property type="component" value="Unassembled WGS sequence"/>
</dbReference>
<sequence>MSCSSWDPLNTTQSTSDWDPLSNTCGIGTQEILADVTEDVYRNSSLGDLGHGITFDAPVDNDLGSAQGIVRPSQTDSAVGGFKSSLTGDQPELTASQSISHSNNGSPQYSFGSGYTGGESEAAGATVSDTASRVPGRDGGRRRQRAQRSAYDPIPDDVPREVIEKVIGICMDVLRNKVLHGTSEDAASCSLKDQRCHMSDGTASAMHRHAASLIPTTYRAMLTMLEDMGVIDYSGDVEYDVCMCRQHVYRCEHRDSQQCPCCGAQRSQSVSYIYSGVSSLLKHFYSVPVLARDMAEWRTRRGAHDEDLIEDVTDGCAWRSIIDTDARFSNDPRHVGLSLYFDPFQLFKDNQRFSMYPFLASILNMSPHIRTRLGPSTLLCLVPGVYNKGESVNVDCILDIFVDEMLFLDTIGVDVYDAFKQESFICHARLVFFMSDYRGLQKLTRLPGTPAVMPCPRCWLAGYKYNVRGKMLYPSYGCRLPPGHHLRQKAMKLNRGNLRAMDMPARERSDLEVITGARAPMPDQHTPAPGVLDAIRRIGGPFSTKRRLAGEGTNIGDLHQVPGQTMDQTRVQPVWSETDADGMELLGGDAVSDECDSTDNEEECGPADVPNPGAPDGSRLYRLQYIRPSLTLFFDDMHVLGGIMKDLLRALFVSNPRNSAVLMQYERDANSRFLDGKPPTILSKEDLKRMQSYLDRTLSIQDTRILPRRLGYIFDAGMKSKTSDYFALFGPNGTAMFGQLQDMPGRCKDALIAITQAAGDIWAKTPRWSEIDALERRVYEAVTRIEAEWTAAELDVKLHLMTHSVDGIRKLGPAHQHAMFHAESTWGALININHNRKDPAANIMCAVADYTQCLLYKLRTLQDLPPCQLWAGLIKPDKQGFGPGKNSFWKAQIVNDSKHCLTGSVRLN</sequence>
<evidence type="ECO:0000313" key="5">
    <source>
        <dbReference type="Proteomes" id="UP000747110"/>
    </source>
</evidence>
<organism evidence="3 4">
    <name type="scientific">Volvox reticuliferus</name>
    <dbReference type="NCBI Taxonomy" id="1737510"/>
    <lineage>
        <taxon>Eukaryota</taxon>
        <taxon>Viridiplantae</taxon>
        <taxon>Chlorophyta</taxon>
        <taxon>core chlorophytes</taxon>
        <taxon>Chlorophyceae</taxon>
        <taxon>CS clade</taxon>
        <taxon>Chlamydomonadales</taxon>
        <taxon>Volvocaceae</taxon>
        <taxon>Volvox</taxon>
    </lineage>
</organism>
<evidence type="ECO:0000313" key="3">
    <source>
        <dbReference type="EMBL" id="GIM07404.1"/>
    </source>
</evidence>
<feature type="region of interest" description="Disordered" evidence="1">
    <location>
        <begin position="593"/>
        <end position="615"/>
    </location>
</feature>
<feature type="region of interest" description="Disordered" evidence="1">
    <location>
        <begin position="1"/>
        <end position="22"/>
    </location>
</feature>
<dbReference type="Proteomes" id="UP000722791">
    <property type="component" value="Unassembled WGS sequence"/>
</dbReference>
<dbReference type="AlphaFoldDB" id="A0A8J4LRV2"/>
<name>A0A8J4LRV2_9CHLO</name>
<dbReference type="Pfam" id="PF02992">
    <property type="entry name" value="Transposase_21"/>
    <property type="match status" value="1"/>
</dbReference>
<protein>
    <recommendedName>
        <fullName evidence="6">Transposase family Tnp2 protein</fullName>
    </recommendedName>
</protein>
<dbReference type="OrthoDB" id="1878503at2759"/>
<evidence type="ECO:0000256" key="1">
    <source>
        <dbReference type="SAM" id="MobiDB-lite"/>
    </source>
</evidence>
<dbReference type="EMBL" id="BNCQ01000024">
    <property type="protein sequence ID" value="GIM07404.1"/>
    <property type="molecule type" value="Genomic_DNA"/>
</dbReference>
<gene>
    <name evidence="2" type="ORF">Vretifemale_14883</name>
    <name evidence="3" type="ORF">Vretimale_11504</name>
</gene>
<accession>A0A8J4LRV2</accession>
<evidence type="ECO:0000313" key="2">
    <source>
        <dbReference type="EMBL" id="GIL86612.1"/>
    </source>
</evidence>
<reference evidence="3" key="1">
    <citation type="journal article" date="2021" name="Proc. Natl. Acad. Sci. U.S.A.">
        <title>Three genomes in the algal genus Volvox reveal the fate of a haploid sex-determining region after a transition to homothallism.</title>
        <authorList>
            <person name="Yamamoto K."/>
            <person name="Hamaji T."/>
            <person name="Kawai-Toyooka H."/>
            <person name="Matsuzaki R."/>
            <person name="Takahashi F."/>
            <person name="Nishimura Y."/>
            <person name="Kawachi M."/>
            <person name="Noguchi H."/>
            <person name="Minakuchi Y."/>
            <person name="Umen J.G."/>
            <person name="Toyoda A."/>
            <person name="Nozaki H."/>
        </authorList>
    </citation>
    <scope>NUCLEOTIDE SEQUENCE</scope>
    <source>
        <strain evidence="3">NIES-3785</strain>
        <strain evidence="2">NIES-3786</strain>
    </source>
</reference>
<feature type="compositionally biased region" description="Acidic residues" evidence="1">
    <location>
        <begin position="593"/>
        <end position="605"/>
    </location>
</feature>
<evidence type="ECO:0008006" key="6">
    <source>
        <dbReference type="Google" id="ProtNLM"/>
    </source>
</evidence>
<proteinExistence type="predicted"/>
<evidence type="ECO:0000313" key="4">
    <source>
        <dbReference type="Proteomes" id="UP000722791"/>
    </source>
</evidence>